<dbReference type="EMBL" id="JASHIF010000009">
    <property type="protein sequence ID" value="MDI9859915.1"/>
    <property type="molecule type" value="Genomic_DNA"/>
</dbReference>
<protein>
    <submittedName>
        <fullName evidence="1">Uncharacterized protein</fullName>
    </submittedName>
</protein>
<dbReference type="RefSeq" id="WP_095162462.1">
    <property type="nucleotide sequence ID" value="NZ_JASHIF010000009.1"/>
</dbReference>
<gene>
    <name evidence="1" type="ORF">QM524_11905</name>
</gene>
<dbReference type="Proteomes" id="UP001236507">
    <property type="component" value="Unassembled WGS sequence"/>
</dbReference>
<keyword evidence="2" id="KW-1185">Reference proteome</keyword>
<organism evidence="1 2">
    <name type="scientific">Flectobacillus roseus</name>
    <dbReference type="NCBI Taxonomy" id="502259"/>
    <lineage>
        <taxon>Bacteria</taxon>
        <taxon>Pseudomonadati</taxon>
        <taxon>Bacteroidota</taxon>
        <taxon>Cytophagia</taxon>
        <taxon>Cytophagales</taxon>
        <taxon>Flectobacillaceae</taxon>
        <taxon>Flectobacillus</taxon>
    </lineage>
</organism>
<sequence length="107" mass="12163">MMNTLPSKKYFTKTFLLVFSIAMLSNGTKIYASEEAPPVLTVEKFMDNPKKKLRIKLVFNEEEKDSTGKKKSVFAKVKGLVDAIINFSDNPPVRLKVGYETDKTKKQ</sequence>
<accession>A0ABT6Y8P1</accession>
<name>A0ABT6Y8P1_9BACT</name>
<comment type="caution">
    <text evidence="1">The sequence shown here is derived from an EMBL/GenBank/DDBJ whole genome shotgun (WGS) entry which is preliminary data.</text>
</comment>
<evidence type="ECO:0000313" key="1">
    <source>
        <dbReference type="EMBL" id="MDI9859915.1"/>
    </source>
</evidence>
<evidence type="ECO:0000313" key="2">
    <source>
        <dbReference type="Proteomes" id="UP001236507"/>
    </source>
</evidence>
<proteinExistence type="predicted"/>
<reference evidence="1 2" key="1">
    <citation type="submission" date="2023-05" db="EMBL/GenBank/DDBJ databases">
        <title>Novel species of genus Flectobacillus isolated from stream in China.</title>
        <authorList>
            <person name="Lu H."/>
        </authorList>
    </citation>
    <scope>NUCLEOTIDE SEQUENCE [LARGE SCALE GENOMIC DNA]</scope>
    <source>
        <strain evidence="1 2">KCTC 42575</strain>
    </source>
</reference>